<comment type="caution">
    <text evidence="2">The sequence shown here is derived from an EMBL/GenBank/DDBJ whole genome shotgun (WGS) entry which is preliminary data.</text>
</comment>
<feature type="compositionally biased region" description="Gly residues" evidence="1">
    <location>
        <begin position="21"/>
        <end position="40"/>
    </location>
</feature>
<dbReference type="Proteomes" id="UP001282474">
    <property type="component" value="Unassembled WGS sequence"/>
</dbReference>
<feature type="compositionally biased region" description="Basic and acidic residues" evidence="1">
    <location>
        <begin position="63"/>
        <end position="103"/>
    </location>
</feature>
<feature type="region of interest" description="Disordered" evidence="1">
    <location>
        <begin position="1"/>
        <end position="113"/>
    </location>
</feature>
<feature type="region of interest" description="Disordered" evidence="1">
    <location>
        <begin position="191"/>
        <end position="228"/>
    </location>
</feature>
<dbReference type="RefSeq" id="WP_319703552.1">
    <property type="nucleotide sequence ID" value="NZ_JARAWJ010000067.1"/>
</dbReference>
<organism evidence="2 3">
    <name type="scientific">Streptomyces caniscabiei</name>
    <dbReference type="NCBI Taxonomy" id="2746961"/>
    <lineage>
        <taxon>Bacteria</taxon>
        <taxon>Bacillati</taxon>
        <taxon>Actinomycetota</taxon>
        <taxon>Actinomycetes</taxon>
        <taxon>Kitasatosporales</taxon>
        <taxon>Streptomycetaceae</taxon>
        <taxon>Streptomyces</taxon>
    </lineage>
</organism>
<evidence type="ECO:0000313" key="2">
    <source>
        <dbReference type="EMBL" id="MDX3044100.1"/>
    </source>
</evidence>
<evidence type="ECO:0000313" key="3">
    <source>
        <dbReference type="Proteomes" id="UP001282474"/>
    </source>
</evidence>
<gene>
    <name evidence="2" type="ORF">PV383_44110</name>
</gene>
<accession>A0ABU4N3H0</accession>
<feature type="compositionally biased region" description="Basic residues" evidence="1">
    <location>
        <begin position="1"/>
        <end position="10"/>
    </location>
</feature>
<sequence length="228" mass="23626">MPQNTRRRFLRANPMVLFLEGGDGGDGGGSGGGAPGGGNPNPGPGPDDPKGKDGGNPQGDPGGEPKPDDDPLGEAGKKALETERTARKEAERKLGELETEVSRLRRANAANKGTDVEAIKAEIRSEFAEGLVEAQLEAAATGRLAKPEDAVLFVGRDTIAELAKGGRPDKAAISKAIDDVLAERPYLAGKAEPQWGDVGGGHRPGPSADVEPGLGRLRHAYATETKTK</sequence>
<keyword evidence="3" id="KW-1185">Reference proteome</keyword>
<proteinExistence type="predicted"/>
<evidence type="ECO:0008006" key="4">
    <source>
        <dbReference type="Google" id="ProtNLM"/>
    </source>
</evidence>
<dbReference type="EMBL" id="JARAWJ010000067">
    <property type="protein sequence ID" value="MDX3044100.1"/>
    <property type="molecule type" value="Genomic_DNA"/>
</dbReference>
<evidence type="ECO:0000256" key="1">
    <source>
        <dbReference type="SAM" id="MobiDB-lite"/>
    </source>
</evidence>
<name>A0ABU4N3H0_9ACTN</name>
<reference evidence="2 3" key="1">
    <citation type="journal article" date="2023" name="Microb. Genom.">
        <title>Mesoterricola silvestris gen. nov., sp. nov., Mesoterricola sediminis sp. nov., Geothrix oryzae sp. nov., Geothrix edaphica sp. nov., Geothrix rubra sp. nov., and Geothrix limicola sp. nov., six novel members of Acidobacteriota isolated from soils.</title>
        <authorList>
            <person name="Weisberg A.J."/>
            <person name="Pearce E."/>
            <person name="Kramer C.G."/>
            <person name="Chang J.H."/>
            <person name="Clarke C.R."/>
        </authorList>
    </citation>
    <scope>NUCLEOTIDE SEQUENCE [LARGE SCALE GENOMIC DNA]</scope>
    <source>
        <strain evidence="2 3">NE20-4-1</strain>
    </source>
</reference>
<protein>
    <recommendedName>
        <fullName evidence="4">Scaffolding protein</fullName>
    </recommendedName>
</protein>